<dbReference type="EMBL" id="LR796148">
    <property type="protein sequence ID" value="CAB4121708.1"/>
    <property type="molecule type" value="Genomic_DNA"/>
</dbReference>
<reference evidence="1" key="1">
    <citation type="submission" date="2020-04" db="EMBL/GenBank/DDBJ databases">
        <authorList>
            <person name="Chiriac C."/>
            <person name="Salcher M."/>
            <person name="Ghai R."/>
            <person name="Kavagutti S V."/>
        </authorList>
    </citation>
    <scope>NUCLEOTIDE SEQUENCE</scope>
</reference>
<gene>
    <name evidence="1" type="ORF">UFOVP21_49</name>
</gene>
<evidence type="ECO:0000313" key="1">
    <source>
        <dbReference type="EMBL" id="CAB4121708.1"/>
    </source>
</evidence>
<name>A0A6J5KI07_9CAUD</name>
<dbReference type="Gene3D" id="1.10.260.40">
    <property type="entry name" value="lambda repressor-like DNA-binding domains"/>
    <property type="match status" value="1"/>
</dbReference>
<dbReference type="Pfam" id="PF14549">
    <property type="entry name" value="P22_Cro"/>
    <property type="match status" value="1"/>
</dbReference>
<dbReference type="InterPro" id="IPR010982">
    <property type="entry name" value="Lambda_DNA-bd_dom_sf"/>
</dbReference>
<accession>A0A6J5KI07</accession>
<keyword evidence="1" id="KW-0238">DNA-binding</keyword>
<sequence>MQMEKSTAIRLAGSQTKLAAILGISQAAIAQWGEDVPMMRIYQLKSLKPKWFKNQEKKSLPPLTMAQ</sequence>
<dbReference type="SUPFAM" id="SSF47413">
    <property type="entry name" value="lambda repressor-like DNA-binding domains"/>
    <property type="match status" value="1"/>
</dbReference>
<dbReference type="GO" id="GO:0003677">
    <property type="term" value="F:DNA binding"/>
    <property type="evidence" value="ECO:0007669"/>
    <property type="project" value="UniProtKB-KW"/>
</dbReference>
<protein>
    <submittedName>
        <fullName evidence="1">DNA-binding transcriptional regulator Cro</fullName>
    </submittedName>
</protein>
<organism evidence="1">
    <name type="scientific">uncultured Caudovirales phage</name>
    <dbReference type="NCBI Taxonomy" id="2100421"/>
    <lineage>
        <taxon>Viruses</taxon>
        <taxon>Duplodnaviria</taxon>
        <taxon>Heunggongvirae</taxon>
        <taxon>Uroviricota</taxon>
        <taxon>Caudoviricetes</taxon>
        <taxon>Peduoviridae</taxon>
        <taxon>Maltschvirus</taxon>
        <taxon>Maltschvirus maltsch</taxon>
    </lineage>
</organism>
<proteinExistence type="predicted"/>